<dbReference type="EMBL" id="CP072227">
    <property type="protein sequence ID" value="QUT46724.1"/>
    <property type="molecule type" value="Genomic_DNA"/>
</dbReference>
<proteinExistence type="predicted"/>
<evidence type="ECO:0000313" key="1">
    <source>
        <dbReference type="EMBL" id="QUT46724.1"/>
    </source>
</evidence>
<dbReference type="AlphaFoldDB" id="A0A975KIS3"/>
<gene>
    <name evidence="1" type="ORF">INE88_03559</name>
</gene>
<reference evidence="1" key="1">
    <citation type="journal article" date="2021" name="PLoS Genet.">
        <title>Mobile Type VI secretion system loci of the gut Bacteroidales display extensive intra-ecosystem transfer, multi-species spread and geographical clustering.</title>
        <authorList>
            <person name="Garcia-Bayona L."/>
            <person name="Coyne M.J."/>
            <person name="Comstock L.E."/>
        </authorList>
    </citation>
    <scope>NUCLEOTIDE SEQUENCE</scope>
    <source>
        <strain evidence="1">CL11T00C20</strain>
    </source>
</reference>
<dbReference type="Proteomes" id="UP000679226">
    <property type="component" value="Chromosome"/>
</dbReference>
<name>A0A975KIS3_9BACE</name>
<organism evidence="1 2">
    <name type="scientific">Bacteroides eggerthii</name>
    <dbReference type="NCBI Taxonomy" id="28111"/>
    <lineage>
        <taxon>Bacteria</taxon>
        <taxon>Pseudomonadati</taxon>
        <taxon>Bacteroidota</taxon>
        <taxon>Bacteroidia</taxon>
        <taxon>Bacteroidales</taxon>
        <taxon>Bacteroidaceae</taxon>
        <taxon>Bacteroides</taxon>
    </lineage>
</organism>
<dbReference type="KEGG" id="beg:INE88_03559"/>
<sequence>MTMATEKKIIGSCPLCGGNVVKTCKGYRCENNMGENPSCVLNINAILGNRKMADNEIAELLEKRSVLLDGFATKEGKIFPTVLELADDGNINMRAVIGKCPHCGGEICVGSRAFNCSNYGNKEAPCSFAIWRNIGGHQVTLAEAKELCEKGITSTELEMYREDGAIYRKRLGVVSPDKLQIVKI</sequence>
<evidence type="ECO:0000313" key="2">
    <source>
        <dbReference type="Proteomes" id="UP000679226"/>
    </source>
</evidence>
<protein>
    <submittedName>
        <fullName evidence="1">C-terminal repeat of topoisomerase</fullName>
    </submittedName>
</protein>
<accession>A0A975KIS3</accession>